<comment type="similarity">
    <text evidence="1 3">Belongs to the short-chain dehydrogenases/reductases (SDR) family.</text>
</comment>
<dbReference type="GO" id="GO:0016616">
    <property type="term" value="F:oxidoreductase activity, acting on the CH-OH group of donors, NAD or NADP as acceptor"/>
    <property type="evidence" value="ECO:0007669"/>
    <property type="project" value="UniProtKB-ARBA"/>
</dbReference>
<protein>
    <submittedName>
        <fullName evidence="4">Short-chain dehydrogenase/reductase SDR</fullName>
    </submittedName>
</protein>
<dbReference type="EMBL" id="BLXO01000001">
    <property type="protein sequence ID" value="GFN45189.1"/>
    <property type="molecule type" value="Genomic_DNA"/>
</dbReference>
<dbReference type="PRINTS" id="PR00081">
    <property type="entry name" value="GDHRDH"/>
</dbReference>
<evidence type="ECO:0000256" key="2">
    <source>
        <dbReference type="ARBA" id="ARBA00023002"/>
    </source>
</evidence>
<dbReference type="FunFam" id="3.40.50.720:FF:000047">
    <property type="entry name" value="NADP-dependent L-serine/L-allo-threonine dehydrogenase"/>
    <property type="match status" value="1"/>
</dbReference>
<dbReference type="SUPFAM" id="SSF51735">
    <property type="entry name" value="NAD(P)-binding Rossmann-fold domains"/>
    <property type="match status" value="1"/>
</dbReference>
<dbReference type="InterPro" id="IPR020904">
    <property type="entry name" value="Sc_DH/Rdtase_CS"/>
</dbReference>
<evidence type="ECO:0000313" key="5">
    <source>
        <dbReference type="Proteomes" id="UP000504714"/>
    </source>
</evidence>
<dbReference type="CDD" id="cd05233">
    <property type="entry name" value="SDR_c"/>
    <property type="match status" value="1"/>
</dbReference>
<name>A0A6L2ZKV8_9ENTR</name>
<dbReference type="Proteomes" id="UP000504714">
    <property type="component" value="Unassembled WGS sequence"/>
</dbReference>
<gene>
    <name evidence="4" type="ORF">RINTU1_02080</name>
</gene>
<dbReference type="AlphaFoldDB" id="A0A6L2ZKV8"/>
<dbReference type="InterPro" id="IPR002347">
    <property type="entry name" value="SDR_fam"/>
</dbReference>
<evidence type="ECO:0000313" key="4">
    <source>
        <dbReference type="EMBL" id="GFN45189.1"/>
    </source>
</evidence>
<accession>A0A6L2ZKV8</accession>
<dbReference type="Pfam" id="PF00106">
    <property type="entry name" value="adh_short"/>
    <property type="match status" value="1"/>
</dbReference>
<dbReference type="PANTHER" id="PTHR43115:SF4">
    <property type="entry name" value="DEHYDROGENASE_REDUCTASE SDR FAMILY MEMBER 11"/>
    <property type="match status" value="1"/>
</dbReference>
<dbReference type="InterPro" id="IPR036291">
    <property type="entry name" value="NAD(P)-bd_dom_sf"/>
</dbReference>
<comment type="caution">
    <text evidence="4">The sequence shown here is derived from an EMBL/GenBank/DDBJ whole genome shotgun (WGS) entry which is preliminary data.</text>
</comment>
<dbReference type="Gene3D" id="3.40.50.720">
    <property type="entry name" value="NAD(P)-binding Rossmann-like Domain"/>
    <property type="match status" value="1"/>
</dbReference>
<sequence length="244" mass="26988">MRFLMEKKLVVITGASSGFGAEIAKQLSELEYPLLLLARRVERLKALELPRTLCRQVDITDPGSFEQAIKDAESQFGDVDCLINNAGVMLLGNIEQQNPEEWKNMFSTNVLGLLHGMQLVLKKMKKNQSGTIINISSLAGRKTFEHHAAYSGTKFAVHGISETVRWEVAPYNVRVITVSPGAAETELLEHTSQQDIKQGYAEWKSSIGGVISAQDVAKAVIFCYQLPQGVCIREITIAPTKQQN</sequence>
<evidence type="ECO:0000256" key="3">
    <source>
        <dbReference type="RuleBase" id="RU000363"/>
    </source>
</evidence>
<dbReference type="PRINTS" id="PR00080">
    <property type="entry name" value="SDRFAMILY"/>
</dbReference>
<keyword evidence="2" id="KW-0560">Oxidoreductase</keyword>
<organism evidence="4 5">
    <name type="scientific">Candidatus Regiella insecticola</name>
    <dbReference type="NCBI Taxonomy" id="138073"/>
    <lineage>
        <taxon>Bacteria</taxon>
        <taxon>Pseudomonadati</taxon>
        <taxon>Pseudomonadota</taxon>
        <taxon>Gammaproteobacteria</taxon>
        <taxon>Enterobacterales</taxon>
        <taxon>Enterobacteriaceae</taxon>
        <taxon>aphid secondary symbionts</taxon>
        <taxon>Candidatus Regiella</taxon>
    </lineage>
</organism>
<dbReference type="PANTHER" id="PTHR43115">
    <property type="entry name" value="DEHYDROGENASE/REDUCTASE SDR FAMILY MEMBER 11"/>
    <property type="match status" value="1"/>
</dbReference>
<proteinExistence type="inferred from homology"/>
<reference evidence="4 5" key="1">
    <citation type="submission" date="2020-06" db="EMBL/GenBank/DDBJ databases">
        <title>The genome sequence of Candidatus Regiella insecticola strain Tut.</title>
        <authorList>
            <person name="Nikoh N."/>
            <person name="Tsuchida T."/>
            <person name="Koga R."/>
            <person name="Oshima K."/>
            <person name="Hattori M."/>
            <person name="Fukatsu T."/>
        </authorList>
    </citation>
    <scope>NUCLEOTIDE SEQUENCE [LARGE SCALE GENOMIC DNA]</scope>
    <source>
        <strain evidence="4 5">Tut</strain>
    </source>
</reference>
<dbReference type="PROSITE" id="PS00061">
    <property type="entry name" value="ADH_SHORT"/>
    <property type="match status" value="1"/>
</dbReference>
<evidence type="ECO:0000256" key="1">
    <source>
        <dbReference type="ARBA" id="ARBA00006484"/>
    </source>
</evidence>